<reference evidence="3 4" key="1">
    <citation type="submission" date="2017-09" db="EMBL/GenBank/DDBJ databases">
        <title>Large-scale bioinformatics analysis of Bacillus genomes uncovers conserved roles of natural products in bacterial physiology.</title>
        <authorList>
            <consortium name="Agbiome Team Llc"/>
            <person name="Bleich R.M."/>
            <person name="Kirk G.J."/>
            <person name="Santa Maria K.C."/>
            <person name="Allen S.E."/>
            <person name="Farag S."/>
            <person name="Shank E.A."/>
            <person name="Bowers A."/>
        </authorList>
    </citation>
    <scope>NUCLEOTIDE SEQUENCE [LARGE SCALE GENOMIC DNA]</scope>
    <source>
        <strain evidence="3 4">AFS003229</strain>
    </source>
</reference>
<evidence type="ECO:0008006" key="6">
    <source>
        <dbReference type="Google" id="ProtNLM"/>
    </source>
</evidence>
<sequence length="150" mass="17390">MSHSWKRTISYLSYLILLLSVLLYGLKYQHHLEIISRETYEIKGYFLFQSFFPIFIGGIFAIPSIVKNFLTKGHWKMNWLRLLILGLPFIYMSIIPILYFTEIIEFELPFSTLVWGGYFGADGSTTFNSITGIIAGYIVLTSIRKPTDIQ</sequence>
<proteinExistence type="predicted"/>
<evidence type="ECO:0000313" key="2">
    <source>
        <dbReference type="EMBL" id="AXN39474.1"/>
    </source>
</evidence>
<dbReference type="AlphaFoldDB" id="A0AAX0RR26"/>
<name>A0AAX0RR26_9BACI</name>
<evidence type="ECO:0000313" key="5">
    <source>
        <dbReference type="Proteomes" id="UP000260457"/>
    </source>
</evidence>
<protein>
    <recommendedName>
        <fullName evidence="6">VanZ family protein</fullName>
    </recommendedName>
</protein>
<keyword evidence="5" id="KW-1185">Reference proteome</keyword>
<feature type="transmembrane region" description="Helical" evidence="1">
    <location>
        <begin position="119"/>
        <end position="140"/>
    </location>
</feature>
<evidence type="ECO:0000313" key="4">
    <source>
        <dbReference type="Proteomes" id="UP000220106"/>
    </source>
</evidence>
<dbReference type="Proteomes" id="UP000260457">
    <property type="component" value="Chromosome"/>
</dbReference>
<accession>A0AAX0RR26</accession>
<keyword evidence="1" id="KW-0472">Membrane</keyword>
<gene>
    <name evidence="3" type="ORF">CN689_18620</name>
    <name evidence="2" type="ORF">DTO10_14550</name>
</gene>
<dbReference type="EMBL" id="NUEQ01000033">
    <property type="protein sequence ID" value="PEJ30738.1"/>
    <property type="molecule type" value="Genomic_DNA"/>
</dbReference>
<feature type="transmembrane region" description="Helical" evidence="1">
    <location>
        <begin position="78"/>
        <end position="99"/>
    </location>
</feature>
<dbReference type="GeneID" id="97408022"/>
<keyword evidence="1" id="KW-1133">Transmembrane helix</keyword>
<keyword evidence="1" id="KW-0812">Transmembrane</keyword>
<organism evidence="3 4">
    <name type="scientific">Peribacillus butanolivorans</name>
    <dbReference type="NCBI Taxonomy" id="421767"/>
    <lineage>
        <taxon>Bacteria</taxon>
        <taxon>Bacillati</taxon>
        <taxon>Bacillota</taxon>
        <taxon>Bacilli</taxon>
        <taxon>Bacillales</taxon>
        <taxon>Bacillaceae</taxon>
        <taxon>Peribacillus</taxon>
    </lineage>
</organism>
<evidence type="ECO:0000256" key="1">
    <source>
        <dbReference type="SAM" id="Phobius"/>
    </source>
</evidence>
<dbReference type="RefSeq" id="WP_053344353.1">
    <property type="nucleotide sequence ID" value="NZ_CP030926.1"/>
</dbReference>
<reference evidence="2 5" key="2">
    <citation type="submission" date="2018-07" db="EMBL/GenBank/DDBJ databases">
        <title>The molecular basis for the intramolecular migration of carboxyl group in the catabolism of para-hydroxybenzoate via gentisate.</title>
        <authorList>
            <person name="Zhao H."/>
            <person name="Xu Y."/>
            <person name="Lin S."/>
            <person name="Spain J.C."/>
            <person name="Zhou N.-Y."/>
        </authorList>
    </citation>
    <scope>NUCLEOTIDE SEQUENCE [LARGE SCALE GENOMIC DNA]</scope>
    <source>
        <strain evidence="2 5">PHB-7a</strain>
    </source>
</reference>
<dbReference type="EMBL" id="CP030926">
    <property type="protein sequence ID" value="AXN39474.1"/>
    <property type="molecule type" value="Genomic_DNA"/>
</dbReference>
<dbReference type="KEGG" id="pbut:DTO10_14550"/>
<feature type="transmembrane region" description="Helical" evidence="1">
    <location>
        <begin position="46"/>
        <end position="66"/>
    </location>
</feature>
<feature type="transmembrane region" description="Helical" evidence="1">
    <location>
        <begin position="9"/>
        <end position="26"/>
    </location>
</feature>
<dbReference type="Proteomes" id="UP000220106">
    <property type="component" value="Unassembled WGS sequence"/>
</dbReference>
<evidence type="ECO:0000313" key="3">
    <source>
        <dbReference type="EMBL" id="PEJ30738.1"/>
    </source>
</evidence>